<evidence type="ECO:0000313" key="6">
    <source>
        <dbReference type="EMBL" id="MBD3584530.1"/>
    </source>
</evidence>
<feature type="transmembrane region" description="Helical" evidence="5">
    <location>
        <begin position="12"/>
        <end position="33"/>
    </location>
</feature>
<feature type="transmembrane region" description="Helical" evidence="5">
    <location>
        <begin position="77"/>
        <end position="97"/>
    </location>
</feature>
<dbReference type="InterPro" id="IPR035906">
    <property type="entry name" value="MetI-like_sf"/>
</dbReference>
<proteinExistence type="predicted"/>
<evidence type="ECO:0000256" key="3">
    <source>
        <dbReference type="ARBA" id="ARBA00022989"/>
    </source>
</evidence>
<sequence length="99" mass="11252">MNESKLKRAEDRAFYLFLVCVALIPCTILFQIFFLQTDWAVLVGSVKAFFIGGTVCLIPGTYAGYRLARLKVKSRTLKAVLVLSLFWFLSVASVYIYTR</sequence>
<comment type="subcellular location">
    <subcellularLocation>
        <location evidence="1">Membrane</location>
        <topology evidence="1">Multi-pass membrane protein</topology>
    </subcellularLocation>
</comment>
<dbReference type="Proteomes" id="UP000624419">
    <property type="component" value="Unassembled WGS sequence"/>
</dbReference>
<protein>
    <submittedName>
        <fullName evidence="6">Uncharacterized protein</fullName>
    </submittedName>
</protein>
<comment type="caution">
    <text evidence="6">The sequence shown here is derived from an EMBL/GenBank/DDBJ whole genome shotgun (WGS) entry which is preliminary data.</text>
</comment>
<accession>A0ABR8LE11</accession>
<evidence type="ECO:0000256" key="4">
    <source>
        <dbReference type="ARBA" id="ARBA00023136"/>
    </source>
</evidence>
<keyword evidence="3 5" id="KW-1133">Transmembrane helix</keyword>
<dbReference type="RefSeq" id="WP_191021984.1">
    <property type="nucleotide sequence ID" value="NZ_JABBXD010000001.1"/>
</dbReference>
<keyword evidence="7" id="KW-1185">Reference proteome</keyword>
<evidence type="ECO:0000313" key="7">
    <source>
        <dbReference type="Proteomes" id="UP000624419"/>
    </source>
</evidence>
<dbReference type="EMBL" id="JABBXD010000001">
    <property type="protein sequence ID" value="MBD3584530.1"/>
    <property type="molecule type" value="Genomic_DNA"/>
</dbReference>
<evidence type="ECO:0000256" key="2">
    <source>
        <dbReference type="ARBA" id="ARBA00022692"/>
    </source>
</evidence>
<reference evidence="6 7" key="1">
    <citation type="submission" date="2020-04" db="EMBL/GenBank/DDBJ databases">
        <title>Salinimonas sp. HHU 13199.</title>
        <authorList>
            <person name="Cui X."/>
            <person name="Zhang D."/>
        </authorList>
    </citation>
    <scope>NUCLEOTIDE SEQUENCE [LARGE SCALE GENOMIC DNA]</scope>
    <source>
        <strain evidence="6 7">HHU 13199</strain>
    </source>
</reference>
<name>A0ABR8LE11_9ALTE</name>
<gene>
    <name evidence="6" type="ORF">HHX48_02135</name>
</gene>
<keyword evidence="2 5" id="KW-0812">Transmembrane</keyword>
<evidence type="ECO:0000256" key="1">
    <source>
        <dbReference type="ARBA" id="ARBA00004141"/>
    </source>
</evidence>
<feature type="transmembrane region" description="Helical" evidence="5">
    <location>
        <begin position="39"/>
        <end position="65"/>
    </location>
</feature>
<keyword evidence="4 5" id="KW-0472">Membrane</keyword>
<evidence type="ECO:0000256" key="5">
    <source>
        <dbReference type="SAM" id="Phobius"/>
    </source>
</evidence>
<organism evidence="6 7">
    <name type="scientific">Salinimonas profundi</name>
    <dbReference type="NCBI Taxonomy" id="2729140"/>
    <lineage>
        <taxon>Bacteria</taxon>
        <taxon>Pseudomonadati</taxon>
        <taxon>Pseudomonadota</taxon>
        <taxon>Gammaproteobacteria</taxon>
        <taxon>Alteromonadales</taxon>
        <taxon>Alteromonadaceae</taxon>
        <taxon>Alteromonas/Salinimonas group</taxon>
        <taxon>Salinimonas</taxon>
    </lineage>
</organism>
<dbReference type="SUPFAM" id="SSF161098">
    <property type="entry name" value="MetI-like"/>
    <property type="match status" value="1"/>
</dbReference>